<keyword evidence="8" id="KW-0378">Hydrolase</keyword>
<dbReference type="OrthoDB" id="9803993at2"/>
<keyword evidence="11" id="KW-1185">Reference proteome</keyword>
<keyword evidence="5 10" id="KW-0031">Aminopeptidase</keyword>
<dbReference type="PANTHER" id="PTHR34448:SF1">
    <property type="entry name" value="BLL6088 PROTEIN"/>
    <property type="match status" value="1"/>
</dbReference>
<dbReference type="EMBL" id="CP017634">
    <property type="protein sequence ID" value="ATW26268.1"/>
    <property type="molecule type" value="Genomic_DNA"/>
</dbReference>
<comment type="cofactor">
    <cofactor evidence="1">
        <name>Co(2+)</name>
        <dbReference type="ChEBI" id="CHEBI:48828"/>
    </cofactor>
</comment>
<evidence type="ECO:0000313" key="11">
    <source>
        <dbReference type="Proteomes" id="UP000323521"/>
    </source>
</evidence>
<organism evidence="10 11">
    <name type="scientific">Formimonas warabiya</name>
    <dbReference type="NCBI Taxonomy" id="1761012"/>
    <lineage>
        <taxon>Bacteria</taxon>
        <taxon>Bacillati</taxon>
        <taxon>Bacillota</taxon>
        <taxon>Clostridia</taxon>
        <taxon>Eubacteriales</taxon>
        <taxon>Peptococcaceae</taxon>
        <taxon>Candidatus Formimonas</taxon>
    </lineage>
</organism>
<dbReference type="AlphaFoldDB" id="A0A3G1KUW3"/>
<dbReference type="InterPro" id="IPR052170">
    <property type="entry name" value="M29_Exopeptidase"/>
</dbReference>
<sequence>MKDPRFQALAHNLINYSVQLKPGEKVLIETTGFEVALTKELIQEAYKAGGIPFVSIKNPEITRVLLENASQEQLSSIARWESARMEEMDAYIGTRAGENTGEMSTVPEDKIELYLKYWMHPVHHKIRVPKTKWVVLRYPNHSMAQLAGISTDAFEDFYFSVCNLDYRKMSQGMDALVDLFHRTNKVRVTGPETDLTFFITGIPAVKCDGHLNIPDGEVYTAPIKNSVQGKITYNTPTIYQGYTFENICLEFKDGKIIHATCNNTEKINKILDTDEGARFIGEFALGVNPYIIKPMKDTLFDEKIMGSFHLTPGACYDDADNGNKSAVHWDLVCIQTEEFGGGKIYFDDVLIREKGCFVLDSLQPLNPENLK</sequence>
<keyword evidence="7" id="KW-0479">Metal-binding</keyword>
<evidence type="ECO:0000256" key="4">
    <source>
        <dbReference type="ARBA" id="ARBA00008236"/>
    </source>
</evidence>
<dbReference type="InterPro" id="IPR035097">
    <property type="entry name" value="M29_N-terminal"/>
</dbReference>
<keyword evidence="9" id="KW-0482">Metalloprotease</keyword>
<dbReference type="KEGG" id="fwa:DCMF_17230"/>
<evidence type="ECO:0000256" key="2">
    <source>
        <dbReference type="ARBA" id="ARBA00001946"/>
    </source>
</evidence>
<dbReference type="GO" id="GO:0046872">
    <property type="term" value="F:metal ion binding"/>
    <property type="evidence" value="ECO:0007669"/>
    <property type="project" value="UniProtKB-KW"/>
</dbReference>
<dbReference type="SUPFAM" id="SSF144052">
    <property type="entry name" value="Thermophilic metalloprotease-like"/>
    <property type="match status" value="1"/>
</dbReference>
<dbReference type="GO" id="GO:0006508">
    <property type="term" value="P:proteolysis"/>
    <property type="evidence" value="ECO:0007669"/>
    <property type="project" value="UniProtKB-KW"/>
</dbReference>
<comment type="cofactor">
    <cofactor evidence="2">
        <name>Mg(2+)</name>
        <dbReference type="ChEBI" id="CHEBI:18420"/>
    </cofactor>
</comment>
<proteinExistence type="inferred from homology"/>
<dbReference type="Proteomes" id="UP000323521">
    <property type="component" value="Chromosome"/>
</dbReference>
<reference evidence="10 11" key="1">
    <citation type="submission" date="2016-10" db="EMBL/GenBank/DDBJ databases">
        <title>Complete Genome Sequence of Peptococcaceae strain DCMF.</title>
        <authorList>
            <person name="Edwards R.J."/>
            <person name="Holland S.I."/>
            <person name="Deshpande N.P."/>
            <person name="Wong Y.K."/>
            <person name="Ertan H."/>
            <person name="Manefield M."/>
            <person name="Russell T.L."/>
            <person name="Lee M.J."/>
        </authorList>
    </citation>
    <scope>NUCLEOTIDE SEQUENCE [LARGE SCALE GENOMIC DNA]</scope>
    <source>
        <strain evidence="10 11">DCMF</strain>
    </source>
</reference>
<dbReference type="GO" id="GO:0004177">
    <property type="term" value="F:aminopeptidase activity"/>
    <property type="evidence" value="ECO:0007669"/>
    <property type="project" value="UniProtKB-KW"/>
</dbReference>
<dbReference type="Gene3D" id="3.40.1830.10">
    <property type="entry name" value="Thermophilic metalloprotease (M29)"/>
    <property type="match status" value="1"/>
</dbReference>
<dbReference type="Pfam" id="PF02073">
    <property type="entry name" value="Peptidase_M29"/>
    <property type="match status" value="1"/>
</dbReference>
<evidence type="ECO:0000256" key="6">
    <source>
        <dbReference type="ARBA" id="ARBA00022670"/>
    </source>
</evidence>
<evidence type="ECO:0000256" key="5">
    <source>
        <dbReference type="ARBA" id="ARBA00022438"/>
    </source>
</evidence>
<evidence type="ECO:0000256" key="1">
    <source>
        <dbReference type="ARBA" id="ARBA00001941"/>
    </source>
</evidence>
<gene>
    <name evidence="10" type="ORF">DCMF_17230</name>
</gene>
<dbReference type="RefSeq" id="WP_148135565.1">
    <property type="nucleotide sequence ID" value="NZ_CP017634.1"/>
</dbReference>
<evidence type="ECO:0000313" key="10">
    <source>
        <dbReference type="EMBL" id="ATW26268.1"/>
    </source>
</evidence>
<comment type="cofactor">
    <cofactor evidence="3">
        <name>Zn(2+)</name>
        <dbReference type="ChEBI" id="CHEBI:29105"/>
    </cofactor>
</comment>
<comment type="similarity">
    <text evidence="4">Belongs to the peptidase M29 family.</text>
</comment>
<name>A0A3G1KUW3_FORW1</name>
<keyword evidence="6" id="KW-0645">Protease</keyword>
<evidence type="ECO:0000256" key="3">
    <source>
        <dbReference type="ARBA" id="ARBA00001947"/>
    </source>
</evidence>
<evidence type="ECO:0000256" key="9">
    <source>
        <dbReference type="ARBA" id="ARBA00023049"/>
    </source>
</evidence>
<dbReference type="GO" id="GO:0008237">
    <property type="term" value="F:metallopeptidase activity"/>
    <property type="evidence" value="ECO:0007669"/>
    <property type="project" value="UniProtKB-KW"/>
</dbReference>
<evidence type="ECO:0000256" key="7">
    <source>
        <dbReference type="ARBA" id="ARBA00022723"/>
    </source>
</evidence>
<dbReference type="InterPro" id="IPR000787">
    <property type="entry name" value="Peptidase_M29"/>
</dbReference>
<protein>
    <submittedName>
        <fullName evidence="10">Aminopeptidase</fullName>
    </submittedName>
</protein>
<dbReference type="PANTHER" id="PTHR34448">
    <property type="entry name" value="AMINOPEPTIDASE"/>
    <property type="match status" value="1"/>
</dbReference>
<evidence type="ECO:0000256" key="8">
    <source>
        <dbReference type="ARBA" id="ARBA00022801"/>
    </source>
</evidence>
<accession>A0A3G1KUW3</accession>